<gene>
    <name evidence="2" type="ORF">F2Q68_00036782</name>
</gene>
<dbReference type="Proteomes" id="UP000712281">
    <property type="component" value="Unassembled WGS sequence"/>
</dbReference>
<proteinExistence type="predicted"/>
<evidence type="ECO:0000313" key="3">
    <source>
        <dbReference type="Proteomes" id="UP000712281"/>
    </source>
</evidence>
<name>A0A8S9GWF1_BRACR</name>
<organism evidence="2 3">
    <name type="scientific">Brassica cretica</name>
    <name type="common">Mustard</name>
    <dbReference type="NCBI Taxonomy" id="69181"/>
    <lineage>
        <taxon>Eukaryota</taxon>
        <taxon>Viridiplantae</taxon>
        <taxon>Streptophyta</taxon>
        <taxon>Embryophyta</taxon>
        <taxon>Tracheophyta</taxon>
        <taxon>Spermatophyta</taxon>
        <taxon>Magnoliopsida</taxon>
        <taxon>eudicotyledons</taxon>
        <taxon>Gunneridae</taxon>
        <taxon>Pentapetalae</taxon>
        <taxon>rosids</taxon>
        <taxon>malvids</taxon>
        <taxon>Brassicales</taxon>
        <taxon>Brassicaceae</taxon>
        <taxon>Brassiceae</taxon>
        <taxon>Brassica</taxon>
    </lineage>
</organism>
<dbReference type="EMBL" id="QGKW02001988">
    <property type="protein sequence ID" value="KAF2549879.1"/>
    <property type="molecule type" value="Genomic_DNA"/>
</dbReference>
<reference evidence="2" key="1">
    <citation type="submission" date="2019-12" db="EMBL/GenBank/DDBJ databases">
        <title>Genome sequencing and annotation of Brassica cretica.</title>
        <authorList>
            <person name="Studholme D.J."/>
            <person name="Sarris P.F."/>
        </authorList>
    </citation>
    <scope>NUCLEOTIDE SEQUENCE</scope>
    <source>
        <strain evidence="2">PFS-001/15</strain>
        <tissue evidence="2">Leaf</tissue>
    </source>
</reference>
<sequence>MASEFDAPPSSTSSLSTLNQSSSSPALMDSTNALMDLTNGSQVVVNNSLSVPLTSSSLVMSVTGTSQDRVVVPPLVSGKVQDCDTASQLMEPASSIVPEPSATSEINVTLVSATQDGSTSLNSPRLITAIVSPSPRFFFSPPTSFPIFFLSHFSSSLLPPFLTLLLILPRFAMPSPSPFLV</sequence>
<evidence type="ECO:0000256" key="1">
    <source>
        <dbReference type="SAM" id="MobiDB-lite"/>
    </source>
</evidence>
<feature type="region of interest" description="Disordered" evidence="1">
    <location>
        <begin position="1"/>
        <end position="27"/>
    </location>
</feature>
<evidence type="ECO:0000313" key="2">
    <source>
        <dbReference type="EMBL" id="KAF2549879.1"/>
    </source>
</evidence>
<accession>A0A8S9GWF1</accession>
<feature type="compositionally biased region" description="Low complexity" evidence="1">
    <location>
        <begin position="10"/>
        <end position="24"/>
    </location>
</feature>
<dbReference type="AlphaFoldDB" id="A0A8S9GWF1"/>
<comment type="caution">
    <text evidence="2">The sequence shown here is derived from an EMBL/GenBank/DDBJ whole genome shotgun (WGS) entry which is preliminary data.</text>
</comment>
<protein>
    <submittedName>
        <fullName evidence="2">Uncharacterized protein</fullName>
    </submittedName>
</protein>